<accession>A0ABV9Z0K7</accession>
<dbReference type="RefSeq" id="WP_114958421.1">
    <property type="nucleotide sequence ID" value="NZ_JBHSJF010000005.1"/>
</dbReference>
<evidence type="ECO:0000313" key="3">
    <source>
        <dbReference type="Proteomes" id="UP001595796"/>
    </source>
</evidence>
<evidence type="ECO:0000313" key="2">
    <source>
        <dbReference type="EMBL" id="MFC5067652.1"/>
    </source>
</evidence>
<organism evidence="2 3">
    <name type="scientific">Flaviflagellibacter deserti</name>
    <dbReference type="NCBI Taxonomy" id="2267266"/>
    <lineage>
        <taxon>Bacteria</taxon>
        <taxon>Pseudomonadati</taxon>
        <taxon>Pseudomonadota</taxon>
        <taxon>Alphaproteobacteria</taxon>
        <taxon>Hyphomicrobiales</taxon>
        <taxon>Flaviflagellibacter</taxon>
    </lineage>
</organism>
<protein>
    <submittedName>
        <fullName evidence="2">Uncharacterized protein</fullName>
    </submittedName>
</protein>
<feature type="region of interest" description="Disordered" evidence="1">
    <location>
        <begin position="62"/>
        <end position="117"/>
    </location>
</feature>
<proteinExistence type="predicted"/>
<comment type="caution">
    <text evidence="2">The sequence shown here is derived from an EMBL/GenBank/DDBJ whole genome shotgun (WGS) entry which is preliminary data.</text>
</comment>
<feature type="compositionally biased region" description="Gly residues" evidence="1">
    <location>
        <begin position="87"/>
        <end position="96"/>
    </location>
</feature>
<dbReference type="EMBL" id="JBHSJF010000005">
    <property type="protein sequence ID" value="MFC5067652.1"/>
    <property type="molecule type" value="Genomic_DNA"/>
</dbReference>
<reference evidence="3" key="1">
    <citation type="journal article" date="2019" name="Int. J. Syst. Evol. Microbiol.">
        <title>The Global Catalogue of Microorganisms (GCM) 10K type strain sequencing project: providing services to taxonomists for standard genome sequencing and annotation.</title>
        <authorList>
            <consortium name="The Broad Institute Genomics Platform"/>
            <consortium name="The Broad Institute Genome Sequencing Center for Infectious Disease"/>
            <person name="Wu L."/>
            <person name="Ma J."/>
        </authorList>
    </citation>
    <scope>NUCLEOTIDE SEQUENCE [LARGE SCALE GENOMIC DNA]</scope>
    <source>
        <strain evidence="3">CGMCC 1.16444</strain>
    </source>
</reference>
<name>A0ABV9Z0K7_9HYPH</name>
<feature type="compositionally biased region" description="Polar residues" evidence="1">
    <location>
        <begin position="100"/>
        <end position="111"/>
    </location>
</feature>
<sequence length="256" mass="28942">MGQLSEVHEKLLLLRLGIRALLADTRRNPPPPSLAELHDAGSRQLKAATRDLWNALDALHGKANFDPNQPRVPRGNADGGQWTDTGGRAGGTGGPLQTGRASSETPPNSGDQPPLRVTIEKEPSRPWLDRFFEGEDELSIEDENFLLAAVGHHFFPVGKFKKLPLSKAAKKIFRLATTGAFPGHGWSQAHKEYSDAVEELFKDFIRRRGIVMELMTTEEAEDFIREIQRSENPKIRDFNRRAIMRRFMHMFRTRVR</sequence>
<keyword evidence="3" id="KW-1185">Reference proteome</keyword>
<evidence type="ECO:0000256" key="1">
    <source>
        <dbReference type="SAM" id="MobiDB-lite"/>
    </source>
</evidence>
<gene>
    <name evidence="2" type="ORF">ACFPFW_06440</name>
</gene>
<dbReference type="Proteomes" id="UP001595796">
    <property type="component" value="Unassembled WGS sequence"/>
</dbReference>